<evidence type="ECO:0000313" key="2">
    <source>
        <dbReference type="Proteomes" id="UP000557739"/>
    </source>
</evidence>
<evidence type="ECO:0000313" key="1">
    <source>
        <dbReference type="EMBL" id="MBB5698934.1"/>
    </source>
</evidence>
<organism evidence="1 2">
    <name type="scientific">Sphingomonas yantingensis</name>
    <dbReference type="NCBI Taxonomy" id="1241761"/>
    <lineage>
        <taxon>Bacteria</taxon>
        <taxon>Pseudomonadati</taxon>
        <taxon>Pseudomonadota</taxon>
        <taxon>Alphaproteobacteria</taxon>
        <taxon>Sphingomonadales</taxon>
        <taxon>Sphingomonadaceae</taxon>
        <taxon>Sphingomonas</taxon>
    </lineage>
</organism>
<reference evidence="1 2" key="1">
    <citation type="submission" date="2020-08" db="EMBL/GenBank/DDBJ databases">
        <title>Genomic Encyclopedia of Type Strains, Phase IV (KMG-IV): sequencing the most valuable type-strain genomes for metagenomic binning, comparative biology and taxonomic classification.</title>
        <authorList>
            <person name="Goeker M."/>
        </authorList>
    </citation>
    <scope>NUCLEOTIDE SEQUENCE [LARGE SCALE GENOMIC DNA]</scope>
    <source>
        <strain evidence="1 2">DSM 27244</strain>
    </source>
</reference>
<gene>
    <name evidence="1" type="ORF">FHR19_002289</name>
</gene>
<comment type="caution">
    <text evidence="1">The sequence shown here is derived from an EMBL/GenBank/DDBJ whole genome shotgun (WGS) entry which is preliminary data.</text>
</comment>
<sequence>MIGGLQQRDIAYVINRLPVETPAGHASEQRGAELLTDASFGLVDAGNDAATKADDREAGQQSVEKFAKVAHIDEDEAAGRRQAGCVR</sequence>
<proteinExistence type="predicted"/>
<dbReference type="AlphaFoldDB" id="A0A7W9AQV3"/>
<name>A0A7W9AQV3_9SPHN</name>
<dbReference type="EMBL" id="JACIJJ010000003">
    <property type="protein sequence ID" value="MBB5698934.1"/>
    <property type="molecule type" value="Genomic_DNA"/>
</dbReference>
<accession>A0A7W9AQV3</accession>
<protein>
    <submittedName>
        <fullName evidence="1">Uncharacterized protein</fullName>
    </submittedName>
</protein>
<keyword evidence="2" id="KW-1185">Reference proteome</keyword>
<dbReference type="RefSeq" id="WP_184028336.1">
    <property type="nucleotide sequence ID" value="NZ_JACIJJ010000003.1"/>
</dbReference>
<dbReference type="Proteomes" id="UP000557739">
    <property type="component" value="Unassembled WGS sequence"/>
</dbReference>